<feature type="signal peptide" evidence="1">
    <location>
        <begin position="1"/>
        <end position="25"/>
    </location>
</feature>
<feature type="chain" id="PRO_5044885079" description="Bifunctional inhibitor/plant lipid transfer protein/seed storage helical domain-containing protein" evidence="1">
    <location>
        <begin position="26"/>
        <end position="112"/>
    </location>
</feature>
<dbReference type="Proteomes" id="UP001603857">
    <property type="component" value="Unassembled WGS sequence"/>
</dbReference>
<dbReference type="Gene3D" id="1.10.110.10">
    <property type="entry name" value="Plant lipid-transfer and hydrophobic proteins"/>
    <property type="match status" value="1"/>
</dbReference>
<dbReference type="PANTHER" id="PTHR33286:SF1">
    <property type="entry name" value="OS01G0800600 PROTEIN"/>
    <property type="match status" value="1"/>
</dbReference>
<accession>A0ABD1M0M4</accession>
<dbReference type="PANTHER" id="PTHR33286">
    <property type="entry name" value="BIFUNCTIONAL INHIBITOR/LIPID-TRANSFER PROTEIN/SEED STORAGE 2S ALBUMIN SUPERFAMILY PROTEIN"/>
    <property type="match status" value="1"/>
</dbReference>
<feature type="domain" description="Bifunctional inhibitor/plant lipid transfer protein/seed storage helical" evidence="2">
    <location>
        <begin position="38"/>
        <end position="101"/>
    </location>
</feature>
<evidence type="ECO:0000313" key="4">
    <source>
        <dbReference type="Proteomes" id="UP001603857"/>
    </source>
</evidence>
<dbReference type="EMBL" id="JBGMDY010000007">
    <property type="protein sequence ID" value="KAL2329192.1"/>
    <property type="molecule type" value="Genomic_DNA"/>
</dbReference>
<comment type="caution">
    <text evidence="3">The sequence shown here is derived from an EMBL/GenBank/DDBJ whole genome shotgun (WGS) entry which is preliminary data.</text>
</comment>
<evidence type="ECO:0000259" key="2">
    <source>
        <dbReference type="SMART" id="SM00499"/>
    </source>
</evidence>
<sequence length="112" mass="11872">MGSLRLAIMLVVVGCLVYNTKEVSGQCGGSVTDIISECSQFVQKTGPVVRPSPGCCVELRKLDVPCACKLVTKEVENLVSISKVFFVARSCGLNLPPGMQCGVVKVPPKAMK</sequence>
<dbReference type="Pfam" id="PF14368">
    <property type="entry name" value="LTP_2"/>
    <property type="match status" value="1"/>
</dbReference>
<reference evidence="3 4" key="1">
    <citation type="submission" date="2024-08" db="EMBL/GenBank/DDBJ databases">
        <title>Insights into the chromosomal genome structure of Flemingia macrophylla.</title>
        <authorList>
            <person name="Ding Y."/>
            <person name="Zhao Y."/>
            <person name="Bi W."/>
            <person name="Wu M."/>
            <person name="Zhao G."/>
            <person name="Gong Y."/>
            <person name="Li W."/>
            <person name="Zhang P."/>
        </authorList>
    </citation>
    <scope>NUCLEOTIDE SEQUENCE [LARGE SCALE GENOMIC DNA]</scope>
    <source>
        <strain evidence="3">DYQJB</strain>
        <tissue evidence="3">Leaf</tissue>
    </source>
</reference>
<evidence type="ECO:0000313" key="3">
    <source>
        <dbReference type="EMBL" id="KAL2329192.1"/>
    </source>
</evidence>
<name>A0ABD1M0M4_9FABA</name>
<dbReference type="InterPro" id="IPR044741">
    <property type="entry name" value="NsLTP-like"/>
</dbReference>
<protein>
    <recommendedName>
        <fullName evidence="2">Bifunctional inhibitor/plant lipid transfer protein/seed storage helical domain-containing protein</fullName>
    </recommendedName>
</protein>
<dbReference type="SMART" id="SM00499">
    <property type="entry name" value="AAI"/>
    <property type="match status" value="1"/>
</dbReference>
<dbReference type="SUPFAM" id="SSF47699">
    <property type="entry name" value="Bifunctional inhibitor/lipid-transfer protein/seed storage 2S albumin"/>
    <property type="match status" value="1"/>
</dbReference>
<dbReference type="AlphaFoldDB" id="A0ABD1M0M4"/>
<dbReference type="InterPro" id="IPR036312">
    <property type="entry name" value="Bifun_inhib/LTP/seed_sf"/>
</dbReference>
<evidence type="ECO:0000256" key="1">
    <source>
        <dbReference type="SAM" id="SignalP"/>
    </source>
</evidence>
<organism evidence="3 4">
    <name type="scientific">Flemingia macrophylla</name>
    <dbReference type="NCBI Taxonomy" id="520843"/>
    <lineage>
        <taxon>Eukaryota</taxon>
        <taxon>Viridiplantae</taxon>
        <taxon>Streptophyta</taxon>
        <taxon>Embryophyta</taxon>
        <taxon>Tracheophyta</taxon>
        <taxon>Spermatophyta</taxon>
        <taxon>Magnoliopsida</taxon>
        <taxon>eudicotyledons</taxon>
        <taxon>Gunneridae</taxon>
        <taxon>Pentapetalae</taxon>
        <taxon>rosids</taxon>
        <taxon>fabids</taxon>
        <taxon>Fabales</taxon>
        <taxon>Fabaceae</taxon>
        <taxon>Papilionoideae</taxon>
        <taxon>50 kb inversion clade</taxon>
        <taxon>NPAAA clade</taxon>
        <taxon>indigoferoid/millettioid clade</taxon>
        <taxon>Phaseoleae</taxon>
        <taxon>Flemingia</taxon>
    </lineage>
</organism>
<dbReference type="CDD" id="cd04660">
    <property type="entry name" value="nsLTP_like"/>
    <property type="match status" value="1"/>
</dbReference>
<keyword evidence="4" id="KW-1185">Reference proteome</keyword>
<keyword evidence="1" id="KW-0732">Signal</keyword>
<gene>
    <name evidence="3" type="ORF">Fmac_022619</name>
</gene>
<dbReference type="InterPro" id="IPR016140">
    <property type="entry name" value="Bifunc_inhib/LTP/seed_store"/>
</dbReference>
<proteinExistence type="predicted"/>